<dbReference type="Gene3D" id="2.160.20.10">
    <property type="entry name" value="Single-stranded right-handed beta-helix, Pectin lyase-like"/>
    <property type="match status" value="1"/>
</dbReference>
<dbReference type="SMART" id="SM00710">
    <property type="entry name" value="PbH1"/>
    <property type="match status" value="4"/>
</dbReference>
<name>A0A0R2FDL6_9LACO</name>
<dbReference type="PANTHER" id="PTHR31339">
    <property type="entry name" value="PECTIN LYASE-RELATED"/>
    <property type="match status" value="1"/>
</dbReference>
<evidence type="ECO:0008006" key="7">
    <source>
        <dbReference type="Google" id="ProtNLM"/>
    </source>
</evidence>
<evidence type="ECO:0000256" key="4">
    <source>
        <dbReference type="RuleBase" id="RU361169"/>
    </source>
</evidence>
<dbReference type="InterPro" id="IPR051801">
    <property type="entry name" value="GH28_Enzymes"/>
</dbReference>
<gene>
    <name evidence="5" type="ORF">FC75_GL000427</name>
</gene>
<evidence type="ECO:0000256" key="3">
    <source>
        <dbReference type="ARBA" id="ARBA00023295"/>
    </source>
</evidence>
<dbReference type="InterPro" id="IPR011050">
    <property type="entry name" value="Pectin_lyase_fold/virulence"/>
</dbReference>
<dbReference type="InterPro" id="IPR000743">
    <property type="entry name" value="Glyco_hydro_28"/>
</dbReference>
<proteinExistence type="inferred from homology"/>
<accession>A0A0R2FDL6</accession>
<evidence type="ECO:0000256" key="2">
    <source>
        <dbReference type="ARBA" id="ARBA00022801"/>
    </source>
</evidence>
<dbReference type="STRING" id="1423730.FC75_GL000427"/>
<dbReference type="EMBL" id="AYZJ01000011">
    <property type="protein sequence ID" value="KRN25403.1"/>
    <property type="molecule type" value="Genomic_DNA"/>
</dbReference>
<keyword evidence="2 4" id="KW-0378">Hydrolase</keyword>
<organism evidence="5 6">
    <name type="scientific">Lacticaseibacillus camelliae DSM 22697 = JCM 13995</name>
    <dbReference type="NCBI Taxonomy" id="1423730"/>
    <lineage>
        <taxon>Bacteria</taxon>
        <taxon>Bacillati</taxon>
        <taxon>Bacillota</taxon>
        <taxon>Bacilli</taxon>
        <taxon>Lactobacillales</taxon>
        <taxon>Lactobacillaceae</taxon>
        <taxon>Lacticaseibacillus</taxon>
    </lineage>
</organism>
<reference evidence="5 6" key="1">
    <citation type="journal article" date="2015" name="Genome Announc.">
        <title>Expanding the biotechnology potential of lactobacilli through comparative genomics of 213 strains and associated genera.</title>
        <authorList>
            <person name="Sun Z."/>
            <person name="Harris H.M."/>
            <person name="McCann A."/>
            <person name="Guo C."/>
            <person name="Argimon S."/>
            <person name="Zhang W."/>
            <person name="Yang X."/>
            <person name="Jeffery I.B."/>
            <person name="Cooney J.C."/>
            <person name="Kagawa T.F."/>
            <person name="Liu W."/>
            <person name="Song Y."/>
            <person name="Salvetti E."/>
            <person name="Wrobel A."/>
            <person name="Rasinkangas P."/>
            <person name="Parkhill J."/>
            <person name="Rea M.C."/>
            <person name="O'Sullivan O."/>
            <person name="Ritari J."/>
            <person name="Douillard F.P."/>
            <person name="Paul Ross R."/>
            <person name="Yang R."/>
            <person name="Briner A.E."/>
            <person name="Felis G.E."/>
            <person name="de Vos W.M."/>
            <person name="Barrangou R."/>
            <person name="Klaenhammer T.R."/>
            <person name="Caufield P.W."/>
            <person name="Cui Y."/>
            <person name="Zhang H."/>
            <person name="O'Toole P.W."/>
        </authorList>
    </citation>
    <scope>NUCLEOTIDE SEQUENCE [LARGE SCALE GENOMIC DNA]</scope>
    <source>
        <strain evidence="5 6">DSM 22697</strain>
    </source>
</reference>
<dbReference type="AlphaFoldDB" id="A0A0R2FDL6"/>
<dbReference type="SUPFAM" id="SSF51126">
    <property type="entry name" value="Pectin lyase-like"/>
    <property type="match status" value="1"/>
</dbReference>
<dbReference type="InterPro" id="IPR012334">
    <property type="entry name" value="Pectin_lyas_fold"/>
</dbReference>
<dbReference type="PATRIC" id="fig|1423730.4.peg.446"/>
<keyword evidence="3 4" id="KW-0326">Glycosidase</keyword>
<dbReference type="GO" id="GO:0005975">
    <property type="term" value="P:carbohydrate metabolic process"/>
    <property type="evidence" value="ECO:0007669"/>
    <property type="project" value="InterPro"/>
</dbReference>
<keyword evidence="6" id="KW-1185">Reference proteome</keyword>
<dbReference type="RefSeq" id="WP_056988964.1">
    <property type="nucleotide sequence ID" value="NZ_AYZJ01000011.1"/>
</dbReference>
<sequence length="449" mass="49640">MSVSIEDFGAKETADNNAVAIQKAIDSLTNGGTVEIPAGTWVSGTLQLKPNVRLHLDHGAVLKGSPRMADYPDTGLYHNELGKVKGLIYAKDAENITIDGDGLIDYNGLGFFDFTRPNNPVLDYSNYSDDQKKQFAVKFTERPTSMMFLQHCPGLNIKDVHVKDAASWDIVLTACDHVKIVNLTISSNQRIPNDDGIHLCGCRDVVIANCDLQTGDDCIAITNITDWERETRNITVTNCVLSSSSTGIRIGYWRSKIDHVQISNCTISDSSRGVLINANNAGYVRNVMINQLSYVGRPHAGAWWGNGEAIYVNAVPYKLDSQTDHQFDQADVFPNVQNVRVTHLNAISNIGIVMVGDKKNIQDFTIADADITMINSVNRDVLGDDISLSPIQRDIKVPEGAEYWLYAEEVKDSQVTGVKVHNRLQQPLTQVEQKVVKCDHLRVDATYCD</sequence>
<dbReference type="Proteomes" id="UP000050865">
    <property type="component" value="Unassembled WGS sequence"/>
</dbReference>
<dbReference type="PANTHER" id="PTHR31339:SF9">
    <property type="entry name" value="PLASMIN AND FIBRONECTIN-BINDING PROTEIN A"/>
    <property type="match status" value="1"/>
</dbReference>
<evidence type="ECO:0000313" key="5">
    <source>
        <dbReference type="EMBL" id="KRN25403.1"/>
    </source>
</evidence>
<dbReference type="Pfam" id="PF00295">
    <property type="entry name" value="Glyco_hydro_28"/>
    <property type="match status" value="1"/>
</dbReference>
<comment type="similarity">
    <text evidence="1 4">Belongs to the glycosyl hydrolase 28 family.</text>
</comment>
<evidence type="ECO:0000313" key="6">
    <source>
        <dbReference type="Proteomes" id="UP000050865"/>
    </source>
</evidence>
<evidence type="ECO:0000256" key="1">
    <source>
        <dbReference type="ARBA" id="ARBA00008834"/>
    </source>
</evidence>
<dbReference type="InterPro" id="IPR006626">
    <property type="entry name" value="PbH1"/>
</dbReference>
<comment type="caution">
    <text evidence="5">The sequence shown here is derived from an EMBL/GenBank/DDBJ whole genome shotgun (WGS) entry which is preliminary data.</text>
</comment>
<protein>
    <recommendedName>
        <fullName evidence="7">Polygalacturonase</fullName>
    </recommendedName>
</protein>
<dbReference type="GO" id="GO:0004650">
    <property type="term" value="F:polygalacturonase activity"/>
    <property type="evidence" value="ECO:0007669"/>
    <property type="project" value="InterPro"/>
</dbReference>